<accession>A0ABY8MG28</accession>
<feature type="transmembrane region" description="Helical" evidence="1">
    <location>
        <begin position="12"/>
        <end position="33"/>
    </location>
</feature>
<sequence>MNVLPTIQPNTSAIAFLIVVSCLGAFMIIVLVSRYLNLWQAKRVSAFKFSPKKFRELADSAEFTEDERVFLEGYFRNTQIPRFLEIFYSYRFGQSIMRQVYRATYTHQENFLCDIELARFYIFSMTQKLENFLHKNIFVNSTCKISEGSRFYLDIETEDANDEAENTRFIGKLRSNHRGYFEIQLLNGTPSSVAKGAMVKIELVKDGDHAIYTSRVKGYSSSRKRKKLLVMEHSKKPEIVFGVRRYNRKQLQTSAAIVPLRKDGNKFKAGGEAINALLCDVSMTGCGVLSHVKFPKNSYIGVSYLNPYDNETIKFICEIVDYTKLQNTEVDAVILQTQIEKIDYYDRNLISVFVYEFENENDKVRKLIEDQVSKVSTFDNSTVAVLRGRSQSAIR</sequence>
<evidence type="ECO:0000256" key="1">
    <source>
        <dbReference type="SAM" id="Phobius"/>
    </source>
</evidence>
<protein>
    <recommendedName>
        <fullName evidence="4">PilZ domain-containing protein</fullName>
    </recommendedName>
</protein>
<evidence type="ECO:0000313" key="2">
    <source>
        <dbReference type="EMBL" id="WGK68138.1"/>
    </source>
</evidence>
<gene>
    <name evidence="2" type="ORF">P0082_06535</name>
</gene>
<reference evidence="2 3" key="1">
    <citation type="submission" date="2023-04" db="EMBL/GenBank/DDBJ databases">
        <title>Spirochaete genome identified in red abalone sample constitutes a novel genus.</title>
        <authorList>
            <person name="Sharma S.P."/>
            <person name="Purcell C.M."/>
            <person name="Hyde J.R."/>
            <person name="Severin A.J."/>
        </authorList>
    </citation>
    <scope>NUCLEOTIDE SEQUENCE [LARGE SCALE GENOMIC DNA]</scope>
    <source>
        <strain evidence="2 3">SP-2023</strain>
    </source>
</reference>
<keyword evidence="1" id="KW-0812">Transmembrane</keyword>
<keyword evidence="1" id="KW-0472">Membrane</keyword>
<keyword evidence="3" id="KW-1185">Reference proteome</keyword>
<dbReference type="RefSeq" id="WP_326926304.1">
    <property type="nucleotide sequence ID" value="NZ_CP123443.1"/>
</dbReference>
<evidence type="ECO:0000313" key="3">
    <source>
        <dbReference type="Proteomes" id="UP001228690"/>
    </source>
</evidence>
<evidence type="ECO:0008006" key="4">
    <source>
        <dbReference type="Google" id="ProtNLM"/>
    </source>
</evidence>
<organism evidence="2 3">
    <name type="scientific">Candidatus Haliotispira prima</name>
    <dbReference type="NCBI Taxonomy" id="3034016"/>
    <lineage>
        <taxon>Bacteria</taxon>
        <taxon>Pseudomonadati</taxon>
        <taxon>Spirochaetota</taxon>
        <taxon>Spirochaetia</taxon>
        <taxon>Spirochaetales</taxon>
        <taxon>Spirochaetaceae</taxon>
        <taxon>Candidatus Haliotispira</taxon>
    </lineage>
</organism>
<name>A0ABY8MG28_9SPIO</name>
<keyword evidence="1" id="KW-1133">Transmembrane helix</keyword>
<dbReference type="EMBL" id="CP123443">
    <property type="protein sequence ID" value="WGK68138.1"/>
    <property type="molecule type" value="Genomic_DNA"/>
</dbReference>
<dbReference type="Proteomes" id="UP001228690">
    <property type="component" value="Chromosome"/>
</dbReference>
<proteinExistence type="predicted"/>